<keyword evidence="2" id="KW-1185">Reference proteome</keyword>
<dbReference type="EMBL" id="BEZZ01000181">
    <property type="protein sequence ID" value="GCC27870.1"/>
    <property type="molecule type" value="Genomic_DNA"/>
</dbReference>
<protein>
    <submittedName>
        <fullName evidence="1">Uncharacterized protein</fullName>
    </submittedName>
</protein>
<accession>A0A401SBY4</accession>
<evidence type="ECO:0000313" key="2">
    <source>
        <dbReference type="Proteomes" id="UP000287033"/>
    </source>
</evidence>
<organism evidence="1 2">
    <name type="scientific">Chiloscyllium punctatum</name>
    <name type="common">Brownbanded bambooshark</name>
    <name type="synonym">Hemiscyllium punctatum</name>
    <dbReference type="NCBI Taxonomy" id="137246"/>
    <lineage>
        <taxon>Eukaryota</taxon>
        <taxon>Metazoa</taxon>
        <taxon>Chordata</taxon>
        <taxon>Craniata</taxon>
        <taxon>Vertebrata</taxon>
        <taxon>Chondrichthyes</taxon>
        <taxon>Elasmobranchii</taxon>
        <taxon>Galeomorphii</taxon>
        <taxon>Galeoidea</taxon>
        <taxon>Orectolobiformes</taxon>
        <taxon>Hemiscylliidae</taxon>
        <taxon>Chiloscyllium</taxon>
    </lineage>
</organism>
<name>A0A401SBY4_CHIPU</name>
<comment type="caution">
    <text evidence="1">The sequence shown here is derived from an EMBL/GenBank/DDBJ whole genome shotgun (WGS) entry which is preliminary data.</text>
</comment>
<dbReference type="Proteomes" id="UP000287033">
    <property type="component" value="Unassembled WGS sequence"/>
</dbReference>
<gene>
    <name evidence="1" type="ORF">chiPu_0006296</name>
</gene>
<sequence length="73" mass="8097">MQCENAPSDVQLELIDLPYDTLPAEYFSADAVDSFYLGTSREAADVCFLLSPSLQLKRETTSLSFAEEQDKTA</sequence>
<dbReference type="AlphaFoldDB" id="A0A401SBY4"/>
<proteinExistence type="predicted"/>
<evidence type="ECO:0000313" key="1">
    <source>
        <dbReference type="EMBL" id="GCC27870.1"/>
    </source>
</evidence>
<reference evidence="1 2" key="1">
    <citation type="journal article" date="2018" name="Nat. Ecol. Evol.">
        <title>Shark genomes provide insights into elasmobranch evolution and the origin of vertebrates.</title>
        <authorList>
            <person name="Hara Y"/>
            <person name="Yamaguchi K"/>
            <person name="Onimaru K"/>
            <person name="Kadota M"/>
            <person name="Koyanagi M"/>
            <person name="Keeley SD"/>
            <person name="Tatsumi K"/>
            <person name="Tanaka K"/>
            <person name="Motone F"/>
            <person name="Kageyama Y"/>
            <person name="Nozu R"/>
            <person name="Adachi N"/>
            <person name="Nishimura O"/>
            <person name="Nakagawa R"/>
            <person name="Tanegashima C"/>
            <person name="Kiyatake I"/>
            <person name="Matsumoto R"/>
            <person name="Murakumo K"/>
            <person name="Nishida K"/>
            <person name="Terakita A"/>
            <person name="Kuratani S"/>
            <person name="Sato K"/>
            <person name="Hyodo S Kuraku.S."/>
        </authorList>
    </citation>
    <scope>NUCLEOTIDE SEQUENCE [LARGE SCALE GENOMIC DNA]</scope>
</reference>